<comment type="caution">
    <text evidence="14">The sequence shown here is derived from an EMBL/GenBank/DDBJ whole genome shotgun (WGS) entry which is preliminary data.</text>
</comment>
<dbReference type="InterPro" id="IPR052611">
    <property type="entry name" value="Plant_RLK_LysM"/>
</dbReference>
<dbReference type="InterPro" id="IPR001245">
    <property type="entry name" value="Ser-Thr/Tyr_kinase_cat_dom"/>
</dbReference>
<comment type="subcellular location">
    <subcellularLocation>
        <location evidence="1">Cell membrane</location>
        <topology evidence="1">Single-pass membrane protein</topology>
    </subcellularLocation>
</comment>
<dbReference type="SUPFAM" id="SSF56112">
    <property type="entry name" value="Protein kinase-like (PK-like)"/>
    <property type="match status" value="1"/>
</dbReference>
<dbReference type="Pfam" id="PF23473">
    <property type="entry name" value="LysM3_LYK4_5"/>
    <property type="match status" value="1"/>
</dbReference>
<dbReference type="Pfam" id="PF07714">
    <property type="entry name" value="PK_Tyr_Ser-Thr"/>
    <property type="match status" value="1"/>
</dbReference>
<evidence type="ECO:0000256" key="4">
    <source>
        <dbReference type="ARBA" id="ARBA00022729"/>
    </source>
</evidence>
<keyword evidence="15" id="KW-1185">Reference proteome</keyword>
<keyword evidence="2" id="KW-1003">Cell membrane</keyword>
<dbReference type="Proteomes" id="UP001054252">
    <property type="component" value="Unassembled WGS sequence"/>
</dbReference>
<reference evidence="14 15" key="1">
    <citation type="journal article" date="2021" name="Commun. Biol.">
        <title>The genome of Shorea leprosula (Dipterocarpaceae) highlights the ecological relevance of drought in aseasonal tropical rainforests.</title>
        <authorList>
            <person name="Ng K.K.S."/>
            <person name="Kobayashi M.J."/>
            <person name="Fawcett J.A."/>
            <person name="Hatakeyama M."/>
            <person name="Paape T."/>
            <person name="Ng C.H."/>
            <person name="Ang C.C."/>
            <person name="Tnah L.H."/>
            <person name="Lee C.T."/>
            <person name="Nishiyama T."/>
            <person name="Sese J."/>
            <person name="O'Brien M.J."/>
            <person name="Copetti D."/>
            <person name="Mohd Noor M.I."/>
            <person name="Ong R.C."/>
            <person name="Putra M."/>
            <person name="Sireger I.Z."/>
            <person name="Indrioko S."/>
            <person name="Kosugi Y."/>
            <person name="Izuno A."/>
            <person name="Isagi Y."/>
            <person name="Lee S.L."/>
            <person name="Shimizu K.K."/>
        </authorList>
    </citation>
    <scope>NUCLEOTIDE SEQUENCE [LARGE SCALE GENOMIC DNA]</scope>
    <source>
        <strain evidence="14">214</strain>
    </source>
</reference>
<evidence type="ECO:0000256" key="11">
    <source>
        <dbReference type="SAM" id="Phobius"/>
    </source>
</evidence>
<dbReference type="PROSITE" id="PS50011">
    <property type="entry name" value="PROTEIN_KINASE_DOM"/>
    <property type="match status" value="1"/>
</dbReference>
<dbReference type="InterPro" id="IPR018392">
    <property type="entry name" value="LysM"/>
</dbReference>
<evidence type="ECO:0000256" key="1">
    <source>
        <dbReference type="ARBA" id="ARBA00004162"/>
    </source>
</evidence>
<dbReference type="Pfam" id="PF23472">
    <property type="entry name" value="LysM2_CERK1_LYK3_4_5"/>
    <property type="match status" value="1"/>
</dbReference>
<keyword evidence="8 11" id="KW-0472">Membrane</keyword>
<feature type="transmembrane region" description="Helical" evidence="11">
    <location>
        <begin position="297"/>
        <end position="324"/>
    </location>
</feature>
<dbReference type="EMBL" id="BPVZ01000008">
    <property type="protein sequence ID" value="GKU94610.1"/>
    <property type="molecule type" value="Genomic_DNA"/>
</dbReference>
<dbReference type="Gene3D" id="3.30.200.20">
    <property type="entry name" value="Phosphorylase Kinase, domain 1"/>
    <property type="match status" value="1"/>
</dbReference>
<evidence type="ECO:0000256" key="7">
    <source>
        <dbReference type="ARBA" id="ARBA00022989"/>
    </source>
</evidence>
<dbReference type="Gene3D" id="3.10.350.10">
    <property type="entry name" value="LysM domain"/>
    <property type="match status" value="1"/>
</dbReference>
<dbReference type="GO" id="GO:0045087">
    <property type="term" value="P:innate immune response"/>
    <property type="evidence" value="ECO:0007669"/>
    <property type="project" value="UniProtKB-ARBA"/>
</dbReference>
<organism evidence="14 15">
    <name type="scientific">Rubroshorea leprosula</name>
    <dbReference type="NCBI Taxonomy" id="152421"/>
    <lineage>
        <taxon>Eukaryota</taxon>
        <taxon>Viridiplantae</taxon>
        <taxon>Streptophyta</taxon>
        <taxon>Embryophyta</taxon>
        <taxon>Tracheophyta</taxon>
        <taxon>Spermatophyta</taxon>
        <taxon>Magnoliopsida</taxon>
        <taxon>eudicotyledons</taxon>
        <taxon>Gunneridae</taxon>
        <taxon>Pentapetalae</taxon>
        <taxon>rosids</taxon>
        <taxon>malvids</taxon>
        <taxon>Malvales</taxon>
        <taxon>Dipterocarpaceae</taxon>
        <taxon>Rubroshorea</taxon>
    </lineage>
</organism>
<evidence type="ECO:0000256" key="9">
    <source>
        <dbReference type="ARBA" id="ARBA00023157"/>
    </source>
</evidence>
<dbReference type="GO" id="GO:0004672">
    <property type="term" value="F:protein kinase activity"/>
    <property type="evidence" value="ECO:0007669"/>
    <property type="project" value="InterPro"/>
</dbReference>
<feature type="domain" description="LysM" evidence="13">
    <location>
        <begin position="148"/>
        <end position="194"/>
    </location>
</feature>
<keyword evidence="6" id="KW-0067">ATP-binding</keyword>
<sequence>MRNVNIVDILEYNLISPPTFGFGKPFMEMGYRSLLSLFIVSIFCCNCLVQAQQHYVGKATTNCSNLDSSSTVLGYSCNGRKRSCQGYLIFRSQPSYDTVASISSLLSSNSSQLAQINSVLENATFETNKLVIVPVNCSCSGHYYQANSSYSVVHGDTVFLIANNTFQGLSTCQAIHNQNPKSKQNLFSGTKIMVPLRCACPTKNQTAAGINYLLSYTVVSGDYVSSISERFAADTWETLEANGLSDQDSIIYDFTTLLVPLQDPPSSSQTVAPPPPPASPNPTPASSPPKKSSNKTWVYIVSGVVAGSALLLVCGVIIFCAVIIRRKKKSDSVIVLDSVEACEKPVKKLEDESEDLLSSIESIAQSLKVYKFEELQSATDNFSTSFWIKGSVHRGIINGDYAAIKKVNGEVSKEINLLNKINHFNLIRLSGVSYNDGHWYLVYEFVVNGPLSDWIYYNNGNGKYLNWTQRIQIALDVATGLNYLHSFTNPPYIHKDIKSSNVLLDGELRAKIANFTLARSAAGEEGEFALTRHIIGTKGYMSPEYLENGLISTKLDVYAFGVLMLEIITGKEAAALCGEGYMDSSNILSRVLDEENTKENVRHLVDPTMQENYPSELAIFVVRLITDCLKKDPTARLAMDEIVQCLLRILASSLSWETSRKQSVGGSY</sequence>
<feature type="domain" description="LysM" evidence="13">
    <location>
        <begin position="214"/>
        <end position="259"/>
    </location>
</feature>
<feature type="compositionally biased region" description="Pro residues" evidence="10">
    <location>
        <begin position="272"/>
        <end position="287"/>
    </location>
</feature>
<dbReference type="PROSITE" id="PS51782">
    <property type="entry name" value="LYSM"/>
    <property type="match status" value="2"/>
</dbReference>
<keyword evidence="4" id="KW-0732">Signal</keyword>
<dbReference type="PROSITE" id="PS00108">
    <property type="entry name" value="PROTEIN_KINASE_ST"/>
    <property type="match status" value="1"/>
</dbReference>
<keyword evidence="3 11" id="KW-0812">Transmembrane</keyword>
<evidence type="ECO:0000259" key="12">
    <source>
        <dbReference type="PROSITE" id="PS50011"/>
    </source>
</evidence>
<accession>A0AAV5I6H2</accession>
<dbReference type="AlphaFoldDB" id="A0AAV5I6H2"/>
<dbReference type="PANTHER" id="PTHR45927:SF11">
    <property type="entry name" value="LYSM DOMAIN RECEPTOR-LIKE KINASE 4"/>
    <property type="match status" value="1"/>
</dbReference>
<name>A0AAV5I6H2_9ROSI</name>
<dbReference type="InterPro" id="IPR000719">
    <property type="entry name" value="Prot_kinase_dom"/>
</dbReference>
<feature type="transmembrane region" description="Helical" evidence="11">
    <location>
        <begin position="34"/>
        <end position="51"/>
    </location>
</feature>
<dbReference type="FunFam" id="1.10.510.10:FF:000468">
    <property type="entry name" value="PTI1-like tyrosine-protein kinase 3"/>
    <property type="match status" value="1"/>
</dbReference>
<evidence type="ECO:0000256" key="3">
    <source>
        <dbReference type="ARBA" id="ARBA00022692"/>
    </source>
</evidence>
<dbReference type="InterPro" id="IPR011009">
    <property type="entry name" value="Kinase-like_dom_sf"/>
</dbReference>
<evidence type="ECO:0000256" key="6">
    <source>
        <dbReference type="ARBA" id="ARBA00022840"/>
    </source>
</evidence>
<evidence type="ECO:0000259" key="13">
    <source>
        <dbReference type="PROSITE" id="PS51782"/>
    </source>
</evidence>
<dbReference type="Pfam" id="PF23446">
    <property type="entry name" value="LysM1_NFP_LYK"/>
    <property type="match status" value="1"/>
</dbReference>
<dbReference type="PANTHER" id="PTHR45927">
    <property type="entry name" value="LYSM-DOMAIN RECEPTOR-LIKE KINASE-RELATED"/>
    <property type="match status" value="1"/>
</dbReference>
<keyword evidence="9" id="KW-1015">Disulfide bond</keyword>
<dbReference type="InterPro" id="IPR008271">
    <property type="entry name" value="Ser/Thr_kinase_AS"/>
</dbReference>
<dbReference type="InterPro" id="IPR036779">
    <property type="entry name" value="LysM_dom_sf"/>
</dbReference>
<evidence type="ECO:0000256" key="5">
    <source>
        <dbReference type="ARBA" id="ARBA00022741"/>
    </source>
</evidence>
<dbReference type="InterPro" id="IPR056563">
    <property type="entry name" value="LysM3_LYK4_5"/>
</dbReference>
<dbReference type="GO" id="GO:0005524">
    <property type="term" value="F:ATP binding"/>
    <property type="evidence" value="ECO:0007669"/>
    <property type="project" value="UniProtKB-KW"/>
</dbReference>
<dbReference type="InterPro" id="IPR056562">
    <property type="entry name" value="LysM2_CERK1_LYK3_4_5"/>
</dbReference>
<proteinExistence type="predicted"/>
<feature type="domain" description="Protein kinase" evidence="12">
    <location>
        <begin position="361"/>
        <end position="650"/>
    </location>
</feature>
<evidence type="ECO:0000256" key="8">
    <source>
        <dbReference type="ARBA" id="ARBA00023136"/>
    </source>
</evidence>
<dbReference type="Gene3D" id="1.10.510.10">
    <property type="entry name" value="Transferase(Phosphotransferase) domain 1"/>
    <property type="match status" value="1"/>
</dbReference>
<dbReference type="GO" id="GO:0005886">
    <property type="term" value="C:plasma membrane"/>
    <property type="evidence" value="ECO:0007669"/>
    <property type="project" value="UniProtKB-SubCell"/>
</dbReference>
<keyword evidence="5" id="KW-0547">Nucleotide-binding</keyword>
<evidence type="ECO:0000256" key="2">
    <source>
        <dbReference type="ARBA" id="ARBA00022475"/>
    </source>
</evidence>
<evidence type="ECO:0000313" key="15">
    <source>
        <dbReference type="Proteomes" id="UP001054252"/>
    </source>
</evidence>
<evidence type="ECO:0000313" key="14">
    <source>
        <dbReference type="EMBL" id="GKU94610.1"/>
    </source>
</evidence>
<protein>
    <recommendedName>
        <fullName evidence="16">LysM domain receptor-like kinase 4</fullName>
    </recommendedName>
</protein>
<dbReference type="SMART" id="SM00220">
    <property type="entry name" value="S_TKc"/>
    <property type="match status" value="1"/>
</dbReference>
<keyword evidence="7 11" id="KW-1133">Transmembrane helix</keyword>
<gene>
    <name evidence="14" type="ORF">SLEP1_g8074</name>
</gene>
<dbReference type="CDD" id="cd00118">
    <property type="entry name" value="LysM"/>
    <property type="match status" value="1"/>
</dbReference>
<dbReference type="InterPro" id="IPR056561">
    <property type="entry name" value="NFP_LYK_LysM1"/>
</dbReference>
<evidence type="ECO:0008006" key="16">
    <source>
        <dbReference type="Google" id="ProtNLM"/>
    </source>
</evidence>
<feature type="region of interest" description="Disordered" evidence="10">
    <location>
        <begin position="263"/>
        <end position="293"/>
    </location>
</feature>
<evidence type="ECO:0000256" key="10">
    <source>
        <dbReference type="SAM" id="MobiDB-lite"/>
    </source>
</evidence>